<dbReference type="InterPro" id="IPR029058">
    <property type="entry name" value="AB_hydrolase_fold"/>
</dbReference>
<gene>
    <name evidence="3" type="ORF">JM946_21190</name>
</gene>
<name>A0ABS1X1Z9_9GAMM</name>
<sequence length="313" mass="33031">MRYAAIAGIGLCMGLLANTVHAQTHIEPACSTRASNDEPAVVAVTLGETPALIRIPAQIDKAPILLWHGFGPPANERALMEALPLDEVPAVKVYLGLPMLGARMPAAGSDELIRRQREDLATLVFEPVVMGAAQELPAVIRALEQHRCISQGGRVGLFGFSAGGASVLYALAEADVPVDVAVTLNASTGLTASVNAYERATKGSYTWTEAARRLARRSDAVTRAKDIAAGSPPPALLLIHGEDDAMMPAEIATTLHRTLQPLYREANAAQRLQLNVAPGLAHVWTDTGNVEALRSSIAAWFHTYLSAAGVLAG</sequence>
<evidence type="ECO:0000259" key="2">
    <source>
        <dbReference type="Pfam" id="PF00326"/>
    </source>
</evidence>
<dbReference type="Pfam" id="PF00326">
    <property type="entry name" value="Peptidase_S9"/>
    <property type="match status" value="1"/>
</dbReference>
<accession>A0ABS1X1Z9</accession>
<dbReference type="SUPFAM" id="SSF53474">
    <property type="entry name" value="alpha/beta-Hydrolases"/>
    <property type="match status" value="1"/>
</dbReference>
<protein>
    <submittedName>
        <fullName evidence="3">Prolyl oligopeptidase family serine peptidase</fullName>
    </submittedName>
</protein>
<keyword evidence="4" id="KW-1185">Reference proteome</keyword>
<evidence type="ECO:0000313" key="4">
    <source>
        <dbReference type="Proteomes" id="UP000661077"/>
    </source>
</evidence>
<dbReference type="Gene3D" id="3.40.50.1820">
    <property type="entry name" value="alpha/beta hydrolase"/>
    <property type="match status" value="1"/>
</dbReference>
<proteinExistence type="predicted"/>
<feature type="chain" id="PRO_5046030913" evidence="1">
    <location>
        <begin position="23"/>
        <end position="313"/>
    </location>
</feature>
<dbReference type="RefSeq" id="WP_203169377.1">
    <property type="nucleotide sequence ID" value="NZ_JAEVLS010000005.1"/>
</dbReference>
<feature type="signal peptide" evidence="1">
    <location>
        <begin position="1"/>
        <end position="22"/>
    </location>
</feature>
<dbReference type="Proteomes" id="UP000661077">
    <property type="component" value="Unassembled WGS sequence"/>
</dbReference>
<reference evidence="3 4" key="1">
    <citation type="journal article" date="2021" name="Int. J. Syst. Evol. Microbiol.">
        <title>Steroidobacter gossypii sp. nov., isolated from soil of cotton cropping field.</title>
        <authorList>
            <person name="Huang R."/>
            <person name="Yang S."/>
            <person name="Zhen C."/>
            <person name="Liu W."/>
        </authorList>
    </citation>
    <scope>NUCLEOTIDE SEQUENCE [LARGE SCALE GENOMIC DNA]</scope>
    <source>
        <strain evidence="3 4">S1-65</strain>
    </source>
</reference>
<evidence type="ECO:0000256" key="1">
    <source>
        <dbReference type="SAM" id="SignalP"/>
    </source>
</evidence>
<comment type="caution">
    <text evidence="3">The sequence shown here is derived from an EMBL/GenBank/DDBJ whole genome shotgun (WGS) entry which is preliminary data.</text>
</comment>
<dbReference type="EMBL" id="JAEVLS010000005">
    <property type="protein sequence ID" value="MBM0107260.1"/>
    <property type="molecule type" value="Genomic_DNA"/>
</dbReference>
<organism evidence="3 4">
    <name type="scientific">Steroidobacter gossypii</name>
    <dbReference type="NCBI Taxonomy" id="2805490"/>
    <lineage>
        <taxon>Bacteria</taxon>
        <taxon>Pseudomonadati</taxon>
        <taxon>Pseudomonadota</taxon>
        <taxon>Gammaproteobacteria</taxon>
        <taxon>Steroidobacterales</taxon>
        <taxon>Steroidobacteraceae</taxon>
        <taxon>Steroidobacter</taxon>
    </lineage>
</organism>
<keyword evidence="1" id="KW-0732">Signal</keyword>
<feature type="domain" description="Peptidase S9 prolyl oligopeptidase catalytic" evidence="2">
    <location>
        <begin position="137"/>
        <end position="306"/>
    </location>
</feature>
<dbReference type="InterPro" id="IPR001375">
    <property type="entry name" value="Peptidase_S9_cat"/>
</dbReference>
<evidence type="ECO:0000313" key="3">
    <source>
        <dbReference type="EMBL" id="MBM0107260.1"/>
    </source>
</evidence>